<gene>
    <name evidence="2" type="ORF">GKO32_04690</name>
</gene>
<evidence type="ECO:0000313" key="3">
    <source>
        <dbReference type="Proteomes" id="UP000440096"/>
    </source>
</evidence>
<comment type="caution">
    <text evidence="2">The sequence shown here is derived from an EMBL/GenBank/DDBJ whole genome shotgun (WGS) entry which is preliminary data.</text>
</comment>
<dbReference type="SUPFAM" id="SSF54909">
    <property type="entry name" value="Dimeric alpha+beta barrel"/>
    <property type="match status" value="1"/>
</dbReference>
<dbReference type="OrthoDB" id="5294870at2"/>
<dbReference type="InterPro" id="IPR009799">
    <property type="entry name" value="EthD_dom"/>
</dbReference>
<dbReference type="AlphaFoldDB" id="A0A6N7Z0Z1"/>
<dbReference type="Proteomes" id="UP000440096">
    <property type="component" value="Unassembled WGS sequence"/>
</dbReference>
<evidence type="ECO:0000259" key="1">
    <source>
        <dbReference type="Pfam" id="PF07110"/>
    </source>
</evidence>
<feature type="domain" description="EthD" evidence="1">
    <location>
        <begin position="11"/>
        <end position="88"/>
    </location>
</feature>
<protein>
    <submittedName>
        <fullName evidence="2">EthD family reductase</fullName>
    </submittedName>
</protein>
<dbReference type="RefSeq" id="WP_154755517.1">
    <property type="nucleotide sequence ID" value="NZ_WMBA01000004.1"/>
</dbReference>
<proteinExistence type="predicted"/>
<name>A0A6N7Z0Z1_9PSEU</name>
<dbReference type="Pfam" id="PF07110">
    <property type="entry name" value="EthD"/>
    <property type="match status" value="1"/>
</dbReference>
<dbReference type="EMBL" id="WMBA01000004">
    <property type="protein sequence ID" value="MTD53280.1"/>
    <property type="molecule type" value="Genomic_DNA"/>
</dbReference>
<dbReference type="Gene3D" id="3.30.70.100">
    <property type="match status" value="1"/>
</dbReference>
<organism evidence="2 3">
    <name type="scientific">Amycolatopsis pithecellobii</name>
    <dbReference type="NCBI Taxonomy" id="664692"/>
    <lineage>
        <taxon>Bacteria</taxon>
        <taxon>Bacillati</taxon>
        <taxon>Actinomycetota</taxon>
        <taxon>Actinomycetes</taxon>
        <taxon>Pseudonocardiales</taxon>
        <taxon>Pseudonocardiaceae</taxon>
        <taxon>Amycolatopsis</taxon>
    </lineage>
</organism>
<sequence length="100" mass="10678">MATLFVLYGQPADTAEFDRYFTDVHLPLADKIPGVRRLSYGHVQSIDGAAPPYYLSAQVVFDSLDDLRAGMGSPEGQAAAADVATFATGGATNLIQLDER</sequence>
<dbReference type="InterPro" id="IPR011008">
    <property type="entry name" value="Dimeric_a/b-barrel"/>
</dbReference>
<reference evidence="2 3" key="1">
    <citation type="submission" date="2019-11" db="EMBL/GenBank/DDBJ databases">
        <title>Draft genome of Amycolatopsis RM579.</title>
        <authorList>
            <person name="Duangmal K."/>
            <person name="Mingma R."/>
        </authorList>
    </citation>
    <scope>NUCLEOTIDE SEQUENCE [LARGE SCALE GENOMIC DNA]</scope>
    <source>
        <strain evidence="2 3">RM579</strain>
    </source>
</reference>
<keyword evidence="3" id="KW-1185">Reference proteome</keyword>
<accession>A0A6N7Z0Z1</accession>
<dbReference type="PANTHER" id="PTHR40260:SF2">
    <property type="entry name" value="BLR8190 PROTEIN"/>
    <property type="match status" value="1"/>
</dbReference>
<dbReference type="GO" id="GO:0016491">
    <property type="term" value="F:oxidoreductase activity"/>
    <property type="evidence" value="ECO:0007669"/>
    <property type="project" value="InterPro"/>
</dbReference>
<dbReference type="NCBIfam" id="TIGR02118">
    <property type="entry name" value="EthD family reductase"/>
    <property type="match status" value="1"/>
</dbReference>
<dbReference type="PANTHER" id="PTHR40260">
    <property type="entry name" value="BLR8190 PROTEIN"/>
    <property type="match status" value="1"/>
</dbReference>
<evidence type="ECO:0000313" key="2">
    <source>
        <dbReference type="EMBL" id="MTD53280.1"/>
    </source>
</evidence>